<dbReference type="PROSITE" id="PS01124">
    <property type="entry name" value="HTH_ARAC_FAMILY_2"/>
    <property type="match status" value="1"/>
</dbReference>
<dbReference type="RefSeq" id="WP_008815015.1">
    <property type="nucleotide sequence ID" value="NZ_CALECD010000028.1"/>
</dbReference>
<gene>
    <name evidence="4" type="ORF">CJD50_13550</name>
</gene>
<protein>
    <submittedName>
        <fullName evidence="4">AraC family transcriptional regulator</fullName>
    </submittedName>
</protein>
<name>A0A2A2MB65_9GAMM</name>
<comment type="caution">
    <text evidence="4">The sequence shown here is derived from an EMBL/GenBank/DDBJ whole genome shotgun (WGS) entry which is preliminary data.</text>
</comment>
<dbReference type="SUPFAM" id="SSF46689">
    <property type="entry name" value="Homeodomain-like"/>
    <property type="match status" value="1"/>
</dbReference>
<keyword evidence="2" id="KW-0804">Transcription</keyword>
<dbReference type="AlphaFoldDB" id="A0A2A2MB65"/>
<keyword evidence="5" id="KW-1185">Reference proteome</keyword>
<accession>A0A2A2MB65</accession>
<feature type="domain" description="HTH araC/xylS-type" evidence="3">
    <location>
        <begin position="218"/>
        <end position="306"/>
    </location>
</feature>
<dbReference type="Pfam" id="PF01965">
    <property type="entry name" value="DJ-1_PfpI"/>
    <property type="match status" value="1"/>
</dbReference>
<dbReference type="GeneID" id="69637083"/>
<dbReference type="GO" id="GO:0003700">
    <property type="term" value="F:DNA-binding transcription factor activity"/>
    <property type="evidence" value="ECO:0007669"/>
    <property type="project" value="InterPro"/>
</dbReference>
<dbReference type="PANTHER" id="PTHR43130:SF3">
    <property type="entry name" value="HTH-TYPE TRANSCRIPTIONAL REGULATOR RV1931C"/>
    <property type="match status" value="1"/>
</dbReference>
<dbReference type="GO" id="GO:0043565">
    <property type="term" value="F:sequence-specific DNA binding"/>
    <property type="evidence" value="ECO:0007669"/>
    <property type="project" value="InterPro"/>
</dbReference>
<sequence length="306" mass="34162">MSVDVYFLVLPNMMVLDIVGPSETLQLAGDHFKIHYISPKQSVRCSTGMMVGDLKPLPETLPNGSLLVLPGVTNSLVDFDTEEALTALEWLKGWRGKVSRQELSIVCICSGALLAARAGLLDGIQCTTHHDILDRLRALAPAALVKENRIFIEDKGVCTCAGIMAGIDLALHLVHRFCSPQEAMRVAREMVVYFPRAGEDAQMSPWLRFRHHHHPVIHRAQDIIAISPEKNWNIEELAALIHVSSRHLSRLFRQHLGISVREFHEQMRLAIAQQYIQSGMGVEKAALVAGFSSARQLRRAKMRAEE</sequence>
<dbReference type="InterPro" id="IPR009057">
    <property type="entry name" value="Homeodomain-like_sf"/>
</dbReference>
<dbReference type="EMBL" id="NQMS01000005">
    <property type="protein sequence ID" value="PAV96039.1"/>
    <property type="molecule type" value="Genomic_DNA"/>
</dbReference>
<dbReference type="Gene3D" id="3.40.50.880">
    <property type="match status" value="1"/>
</dbReference>
<dbReference type="InterPro" id="IPR052158">
    <property type="entry name" value="INH-QAR"/>
</dbReference>
<evidence type="ECO:0000313" key="5">
    <source>
        <dbReference type="Proteomes" id="UP000218796"/>
    </source>
</evidence>
<evidence type="ECO:0000256" key="1">
    <source>
        <dbReference type="ARBA" id="ARBA00023015"/>
    </source>
</evidence>
<keyword evidence="1" id="KW-0805">Transcription regulation</keyword>
<proteinExistence type="predicted"/>
<dbReference type="KEGG" id="hpar:AL518_01315"/>
<dbReference type="SUPFAM" id="SSF52317">
    <property type="entry name" value="Class I glutamine amidotransferase-like"/>
    <property type="match status" value="1"/>
</dbReference>
<dbReference type="SMART" id="SM00342">
    <property type="entry name" value="HTH_ARAC"/>
    <property type="match status" value="1"/>
</dbReference>
<dbReference type="Proteomes" id="UP000218796">
    <property type="component" value="Unassembled WGS sequence"/>
</dbReference>
<evidence type="ECO:0000256" key="2">
    <source>
        <dbReference type="ARBA" id="ARBA00023163"/>
    </source>
</evidence>
<dbReference type="Gene3D" id="1.10.10.60">
    <property type="entry name" value="Homeodomain-like"/>
    <property type="match status" value="1"/>
</dbReference>
<dbReference type="OrthoDB" id="9803764at2"/>
<organism evidence="4 5">
    <name type="scientific">Hafnia paralvei</name>
    <dbReference type="NCBI Taxonomy" id="546367"/>
    <lineage>
        <taxon>Bacteria</taxon>
        <taxon>Pseudomonadati</taxon>
        <taxon>Pseudomonadota</taxon>
        <taxon>Gammaproteobacteria</taxon>
        <taxon>Enterobacterales</taxon>
        <taxon>Hafniaceae</taxon>
        <taxon>Hafnia</taxon>
    </lineage>
</organism>
<evidence type="ECO:0000259" key="3">
    <source>
        <dbReference type="PROSITE" id="PS01124"/>
    </source>
</evidence>
<dbReference type="PANTHER" id="PTHR43130">
    <property type="entry name" value="ARAC-FAMILY TRANSCRIPTIONAL REGULATOR"/>
    <property type="match status" value="1"/>
</dbReference>
<dbReference type="InterPro" id="IPR029062">
    <property type="entry name" value="Class_I_gatase-like"/>
</dbReference>
<dbReference type="InterPro" id="IPR018060">
    <property type="entry name" value="HTH_AraC"/>
</dbReference>
<dbReference type="InterPro" id="IPR002818">
    <property type="entry name" value="DJ-1/PfpI"/>
</dbReference>
<evidence type="ECO:0000313" key="4">
    <source>
        <dbReference type="EMBL" id="PAV96039.1"/>
    </source>
</evidence>
<reference evidence="4 5" key="1">
    <citation type="submission" date="2017-08" db="EMBL/GenBank/DDBJ databases">
        <title>Draft Genome Sequence of Hafnia alvei CITHA-6 Isolated from Raw Bovine Milk.</title>
        <authorList>
            <person name="Culligan E.P."/>
            <person name="Mcsweeney A."/>
            <person name="O'Doherty C."/>
            <person name="Gleeson E."/>
            <person name="O'Riordan D."/>
            <person name="Sleator R.D."/>
        </authorList>
    </citation>
    <scope>NUCLEOTIDE SEQUENCE [LARGE SCALE GENOMIC DNA]</scope>
    <source>
        <strain evidence="4 5">CITHA-6</strain>
    </source>
</reference>
<dbReference type="Pfam" id="PF12833">
    <property type="entry name" value="HTH_18"/>
    <property type="match status" value="1"/>
</dbReference>